<accession>A0A0L6CIM5</accession>
<dbReference type="GO" id="GO:0006412">
    <property type="term" value="P:translation"/>
    <property type="evidence" value="ECO:0007669"/>
    <property type="project" value="InterPro"/>
</dbReference>
<dbReference type="PRINTS" id="PR00062">
    <property type="entry name" value="RIBOSOMALL20"/>
</dbReference>
<evidence type="ECO:0000313" key="11">
    <source>
        <dbReference type="Proteomes" id="UP000037397"/>
    </source>
</evidence>
<gene>
    <name evidence="8" type="primary">rplT</name>
    <name evidence="10" type="ORF">VV01_09725</name>
</gene>
<dbReference type="PROSITE" id="PS00937">
    <property type="entry name" value="RIBOSOMAL_L20"/>
    <property type="match status" value="1"/>
</dbReference>
<protein>
    <recommendedName>
        <fullName evidence="7 8">Large ribosomal subunit protein bL20</fullName>
    </recommendedName>
</protein>
<evidence type="ECO:0000313" key="10">
    <source>
        <dbReference type="EMBL" id="KNX37363.1"/>
    </source>
</evidence>
<keyword evidence="5 8" id="KW-0687">Ribonucleoprotein</keyword>
<dbReference type="FunFam" id="1.10.1900.20:FF:000001">
    <property type="entry name" value="50S ribosomal protein L20"/>
    <property type="match status" value="1"/>
</dbReference>
<comment type="similarity">
    <text evidence="1 8 9">Belongs to the bacterial ribosomal protein bL20 family.</text>
</comment>
<reference evidence="11" key="1">
    <citation type="submission" date="2015-03" db="EMBL/GenBank/DDBJ databases">
        <title>Luteipulveratus halotolerans sp. nov., a novel actinobacterium (Dermacoccaceae) from Sarawak, Malaysia.</title>
        <authorList>
            <person name="Juboi H."/>
            <person name="Basik A."/>
            <person name="Shamsul S.S."/>
            <person name="Arnold P."/>
            <person name="Schmitt E.K."/>
            <person name="Sanglier J.-J."/>
            <person name="Yeo T."/>
        </authorList>
    </citation>
    <scope>NUCLEOTIDE SEQUENCE [LARGE SCALE GENOMIC DNA]</scope>
    <source>
        <strain evidence="11">C296001</strain>
    </source>
</reference>
<dbReference type="InterPro" id="IPR035566">
    <property type="entry name" value="Ribosomal_protein_bL20_C"/>
</dbReference>
<dbReference type="Proteomes" id="UP000037397">
    <property type="component" value="Unassembled WGS sequence"/>
</dbReference>
<dbReference type="EMBL" id="LAIR01000002">
    <property type="protein sequence ID" value="KNX37363.1"/>
    <property type="molecule type" value="Genomic_DNA"/>
</dbReference>
<evidence type="ECO:0000256" key="9">
    <source>
        <dbReference type="RuleBase" id="RU000560"/>
    </source>
</evidence>
<dbReference type="STRING" id="1631356.VV01_09725"/>
<dbReference type="CDD" id="cd07026">
    <property type="entry name" value="Ribosomal_L20"/>
    <property type="match status" value="1"/>
</dbReference>
<dbReference type="PANTHER" id="PTHR10986">
    <property type="entry name" value="39S RIBOSOMAL PROTEIN L20"/>
    <property type="match status" value="1"/>
</dbReference>
<keyword evidence="4 8" id="KW-0689">Ribosomal protein</keyword>
<sequence length="130" mass="14831">MARVKRAVNAHKKRRTVLEQASGYRGQRSRLYRKAKEQVTHSMGYSYRDRRARKGDFRRLWIQRINAGCRANGMTYNRFIQGLKAAEVEVDRRMLAELAVNDAPAFAKLVELAKANVPAQETKAEPTPAA</sequence>
<comment type="function">
    <text evidence="6 8 9">Binds directly to 23S ribosomal RNA and is necessary for the in vitro assembly process of the 50S ribosomal subunit. It is not involved in the protein synthesizing functions of that subunit.</text>
</comment>
<dbReference type="Gene3D" id="6.10.160.10">
    <property type="match status" value="1"/>
</dbReference>
<comment type="caution">
    <text evidence="10">The sequence shown here is derived from an EMBL/GenBank/DDBJ whole genome shotgun (WGS) entry which is preliminary data.</text>
</comment>
<dbReference type="InterPro" id="IPR005813">
    <property type="entry name" value="Ribosomal_bL20"/>
</dbReference>
<dbReference type="GO" id="GO:0019843">
    <property type="term" value="F:rRNA binding"/>
    <property type="evidence" value="ECO:0007669"/>
    <property type="project" value="UniProtKB-UniRule"/>
</dbReference>
<evidence type="ECO:0000256" key="6">
    <source>
        <dbReference type="ARBA" id="ARBA00024775"/>
    </source>
</evidence>
<evidence type="ECO:0000256" key="3">
    <source>
        <dbReference type="ARBA" id="ARBA00022884"/>
    </source>
</evidence>
<dbReference type="PATRIC" id="fig|1631356.3.peg.1892"/>
<dbReference type="GO" id="GO:0000027">
    <property type="term" value="P:ribosomal large subunit assembly"/>
    <property type="evidence" value="ECO:0007669"/>
    <property type="project" value="UniProtKB-UniRule"/>
</dbReference>
<organism evidence="10 11">
    <name type="scientific">Luteipulveratus halotolerans</name>
    <dbReference type="NCBI Taxonomy" id="1631356"/>
    <lineage>
        <taxon>Bacteria</taxon>
        <taxon>Bacillati</taxon>
        <taxon>Actinomycetota</taxon>
        <taxon>Actinomycetes</taxon>
        <taxon>Micrococcales</taxon>
        <taxon>Dermacoccaceae</taxon>
        <taxon>Luteipulveratus</taxon>
    </lineage>
</organism>
<dbReference type="Pfam" id="PF00453">
    <property type="entry name" value="Ribosomal_L20"/>
    <property type="match status" value="1"/>
</dbReference>
<dbReference type="NCBIfam" id="TIGR01032">
    <property type="entry name" value="rplT_bact"/>
    <property type="match status" value="1"/>
</dbReference>
<keyword evidence="3 8" id="KW-0694">RNA-binding</keyword>
<evidence type="ECO:0000256" key="2">
    <source>
        <dbReference type="ARBA" id="ARBA00022730"/>
    </source>
</evidence>
<dbReference type="InterPro" id="IPR049946">
    <property type="entry name" value="RIBOSOMAL_L20_CS"/>
</dbReference>
<dbReference type="OrthoDB" id="9808966at2"/>
<evidence type="ECO:0000256" key="5">
    <source>
        <dbReference type="ARBA" id="ARBA00023274"/>
    </source>
</evidence>
<dbReference type="GO" id="GO:0005840">
    <property type="term" value="C:ribosome"/>
    <property type="evidence" value="ECO:0007669"/>
    <property type="project" value="UniProtKB-KW"/>
</dbReference>
<dbReference type="GO" id="GO:1990904">
    <property type="term" value="C:ribonucleoprotein complex"/>
    <property type="evidence" value="ECO:0007669"/>
    <property type="project" value="UniProtKB-KW"/>
</dbReference>
<proteinExistence type="inferred from homology"/>
<dbReference type="HAMAP" id="MF_00382">
    <property type="entry name" value="Ribosomal_bL20"/>
    <property type="match status" value="1"/>
</dbReference>
<keyword evidence="11" id="KW-1185">Reference proteome</keyword>
<dbReference type="GO" id="GO:0003735">
    <property type="term" value="F:structural constituent of ribosome"/>
    <property type="evidence" value="ECO:0007669"/>
    <property type="project" value="InterPro"/>
</dbReference>
<keyword evidence="2 8" id="KW-0699">rRNA-binding</keyword>
<evidence type="ECO:0000256" key="8">
    <source>
        <dbReference type="HAMAP-Rule" id="MF_00382"/>
    </source>
</evidence>
<evidence type="ECO:0000256" key="1">
    <source>
        <dbReference type="ARBA" id="ARBA00007698"/>
    </source>
</evidence>
<dbReference type="Gene3D" id="1.10.1900.20">
    <property type="entry name" value="Ribosomal protein L20"/>
    <property type="match status" value="1"/>
</dbReference>
<evidence type="ECO:0000256" key="7">
    <source>
        <dbReference type="ARBA" id="ARBA00035172"/>
    </source>
</evidence>
<dbReference type="AlphaFoldDB" id="A0A0L6CIM5"/>
<dbReference type="RefSeq" id="WP_050669710.1">
    <property type="nucleotide sequence ID" value="NZ_LAIR01000002.1"/>
</dbReference>
<evidence type="ECO:0000256" key="4">
    <source>
        <dbReference type="ARBA" id="ARBA00022980"/>
    </source>
</evidence>
<name>A0A0L6CIM5_9MICO</name>
<dbReference type="SUPFAM" id="SSF74731">
    <property type="entry name" value="Ribosomal protein L20"/>
    <property type="match status" value="1"/>
</dbReference>